<gene>
    <name evidence="1" type="ORF">ILEXP_LOCUS13144</name>
</gene>
<proteinExistence type="predicted"/>
<dbReference type="PANTHER" id="PTHR11139:SF1">
    <property type="entry name" value="TRANSFORMATION_TRANSCRIPTION DOMAIN-ASSOCIATED PROTEIN"/>
    <property type="match status" value="1"/>
</dbReference>
<organism evidence="1 2">
    <name type="scientific">Ilex paraguariensis</name>
    <name type="common">yerba mate</name>
    <dbReference type="NCBI Taxonomy" id="185542"/>
    <lineage>
        <taxon>Eukaryota</taxon>
        <taxon>Viridiplantae</taxon>
        <taxon>Streptophyta</taxon>
        <taxon>Embryophyta</taxon>
        <taxon>Tracheophyta</taxon>
        <taxon>Spermatophyta</taxon>
        <taxon>Magnoliopsida</taxon>
        <taxon>eudicotyledons</taxon>
        <taxon>Gunneridae</taxon>
        <taxon>Pentapetalae</taxon>
        <taxon>asterids</taxon>
        <taxon>campanulids</taxon>
        <taxon>Aquifoliales</taxon>
        <taxon>Aquifoliaceae</taxon>
        <taxon>Ilex</taxon>
    </lineage>
</organism>
<dbReference type="Pfam" id="PF20206">
    <property type="entry name" value="Tra1_ring"/>
    <property type="match status" value="1"/>
</dbReference>
<accession>A0ABC8RK48</accession>
<evidence type="ECO:0000313" key="2">
    <source>
        <dbReference type="Proteomes" id="UP001642360"/>
    </source>
</evidence>
<dbReference type="PANTHER" id="PTHR11139">
    <property type="entry name" value="ATAXIA TELANGIECTASIA MUTATED ATM -RELATED"/>
    <property type="match status" value="1"/>
</dbReference>
<evidence type="ECO:0000313" key="1">
    <source>
        <dbReference type="EMBL" id="CAK9145339.1"/>
    </source>
</evidence>
<name>A0ABC8RK48_9AQUA</name>
<feature type="non-terminal residue" evidence="1">
    <location>
        <position position="1"/>
    </location>
</feature>
<reference evidence="1 2" key="1">
    <citation type="submission" date="2024-02" db="EMBL/GenBank/DDBJ databases">
        <authorList>
            <person name="Vignale AGUSTIN F."/>
            <person name="Sosa J E."/>
            <person name="Modenutti C."/>
        </authorList>
    </citation>
    <scope>NUCLEOTIDE SEQUENCE [LARGE SCALE GENOMIC DNA]</scope>
</reference>
<sequence>DIECPSIDTGRSGHESETLKRNCIFSTNEEETLIATKNKNLIKDLHHTLGRDLLSTWKERNSGANLQILEPCFKYKMLDAGKSLCSLLKMVFVAFPLEATSTPPDVKLLYQKVEELIQKHLAALTAPQTSGEDNSANMISFVLYIIKTLSEVQKNFIDPNNLVRVLQRLARDMGLATGSYMRQGQRSDSDSAVTSSRQVADAGVVIANLTFILKLISERIMLVPDCKRSVTQIMNSLLSEHGTDPSVLLCILDVVKGWIEDDFGGPGMPVASSTFLTPKEVVSFLQKLSQVDKQNFSPNVLEEWDKKYLQLLYGLCADSDKYPVLLHQEVFQKVELQYLLGLRAKDPEIRMKFFTLYHVSLGKTLFIRLQYIIQIQEWEALSDVFWLKQGLDLLLAILVDDKPITLAPNSAKVPPLVMPGSLPDCSGVQPMVTDISEAADEAPLTFDSLVLKHAQFLNAMSKLQAYVWGHGSITGTYTYSPALLSD</sequence>
<dbReference type="Proteomes" id="UP001642360">
    <property type="component" value="Unassembled WGS sequence"/>
</dbReference>
<comment type="caution">
    <text evidence="1">The sequence shown here is derived from an EMBL/GenBank/DDBJ whole genome shotgun (WGS) entry which is preliminary data.</text>
</comment>
<keyword evidence="2" id="KW-1185">Reference proteome</keyword>
<protein>
    <submittedName>
        <fullName evidence="1">Uncharacterized protein</fullName>
    </submittedName>
</protein>
<dbReference type="AlphaFoldDB" id="A0ABC8RK48"/>
<dbReference type="InterPro" id="IPR050517">
    <property type="entry name" value="DDR_Repair_Kinase"/>
</dbReference>
<dbReference type="InterPro" id="IPR046805">
    <property type="entry name" value="Tra1_ring"/>
</dbReference>
<dbReference type="EMBL" id="CAUOFW020001477">
    <property type="protein sequence ID" value="CAK9145339.1"/>
    <property type="molecule type" value="Genomic_DNA"/>
</dbReference>